<evidence type="ECO:0000259" key="6">
    <source>
        <dbReference type="SMART" id="SM00415"/>
    </source>
</evidence>
<comment type="subcellular location">
    <subcellularLocation>
        <location evidence="1">Nucleus</location>
    </subcellularLocation>
</comment>
<dbReference type="InterPro" id="IPR036388">
    <property type="entry name" value="WH-like_DNA-bd_sf"/>
</dbReference>
<evidence type="ECO:0000256" key="4">
    <source>
        <dbReference type="RuleBase" id="RU004020"/>
    </source>
</evidence>
<dbReference type="GO" id="GO:0005634">
    <property type="term" value="C:nucleus"/>
    <property type="evidence" value="ECO:0007669"/>
    <property type="project" value="UniProtKB-SubCell"/>
</dbReference>
<evidence type="ECO:0000256" key="1">
    <source>
        <dbReference type="ARBA" id="ARBA00004123"/>
    </source>
</evidence>
<dbReference type="STRING" id="796925.A0A137P7W3"/>
<dbReference type="InterPro" id="IPR036390">
    <property type="entry name" value="WH_DNA-bd_sf"/>
</dbReference>
<evidence type="ECO:0000313" key="8">
    <source>
        <dbReference type="Proteomes" id="UP000070444"/>
    </source>
</evidence>
<dbReference type="EMBL" id="KQ964484">
    <property type="protein sequence ID" value="KXN71096.1"/>
    <property type="molecule type" value="Genomic_DNA"/>
</dbReference>
<dbReference type="Pfam" id="PF00447">
    <property type="entry name" value="HSF_DNA-bind"/>
    <property type="match status" value="1"/>
</dbReference>
<sequence length="309" mass="35672">MKSTRITKKKCTFVAKLESLIDKCAHTGHIRWNINGDQIEFENTPEFQAALKSQFKVKNIDSFIRQLNIYCFKRTSDGRKQRKDGTVATYSFAHPFFLRCDPDLRERVKRDTSPKQKSNSAIYSSTQIHSIADSDAAESPFLLSNTPYFSGVSPMLENGQLYHRCMQAKYLECYNMNQMNPTMTFSSIPNSYTSYINNNTYLADICTEATNLSETAKYYASYLQNAQYDIDYTNQPNIDLEMMNIINEAEYSMMYANDTPQLFNYILEDNSYLSPVIYTNNNPQLYNNRFEGDSNISSEPLPMTPNSQY</sequence>
<dbReference type="OrthoDB" id="60033at2759"/>
<keyword evidence="8" id="KW-1185">Reference proteome</keyword>
<evidence type="ECO:0000256" key="3">
    <source>
        <dbReference type="ARBA" id="ARBA00023242"/>
    </source>
</evidence>
<organism evidence="7 8">
    <name type="scientific">Conidiobolus coronatus (strain ATCC 28846 / CBS 209.66 / NRRL 28638)</name>
    <name type="common">Delacroixia coronata</name>
    <dbReference type="NCBI Taxonomy" id="796925"/>
    <lineage>
        <taxon>Eukaryota</taxon>
        <taxon>Fungi</taxon>
        <taxon>Fungi incertae sedis</taxon>
        <taxon>Zoopagomycota</taxon>
        <taxon>Entomophthoromycotina</taxon>
        <taxon>Entomophthoromycetes</taxon>
        <taxon>Entomophthorales</taxon>
        <taxon>Ancylistaceae</taxon>
        <taxon>Conidiobolus</taxon>
    </lineage>
</organism>
<keyword evidence="2 7" id="KW-0238">DNA-binding</keyword>
<feature type="region of interest" description="Disordered" evidence="5">
    <location>
        <begin position="289"/>
        <end position="309"/>
    </location>
</feature>
<dbReference type="SMART" id="SM00415">
    <property type="entry name" value="HSF"/>
    <property type="match status" value="1"/>
</dbReference>
<name>A0A137P7W3_CONC2</name>
<feature type="domain" description="HSF-type DNA-binding" evidence="6">
    <location>
        <begin position="9"/>
        <end position="111"/>
    </location>
</feature>
<dbReference type="PANTHER" id="PTHR10015:SF465">
    <property type="entry name" value="HSF-TYPE DNA-BINDING DOMAIN-CONTAINING PROTEIN"/>
    <property type="match status" value="1"/>
</dbReference>
<keyword evidence="3" id="KW-0539">Nucleus</keyword>
<evidence type="ECO:0000256" key="5">
    <source>
        <dbReference type="SAM" id="MobiDB-lite"/>
    </source>
</evidence>
<dbReference type="GO" id="GO:0043565">
    <property type="term" value="F:sequence-specific DNA binding"/>
    <property type="evidence" value="ECO:0007669"/>
    <property type="project" value="InterPro"/>
</dbReference>
<feature type="compositionally biased region" description="Polar residues" evidence="5">
    <location>
        <begin position="294"/>
        <end position="309"/>
    </location>
</feature>
<protein>
    <submittedName>
        <fullName evidence="7">Winged helix DNA-binding domain-containing protein</fullName>
    </submittedName>
</protein>
<dbReference type="PANTHER" id="PTHR10015">
    <property type="entry name" value="HEAT SHOCK TRANSCRIPTION FACTOR"/>
    <property type="match status" value="1"/>
</dbReference>
<gene>
    <name evidence="7" type="ORF">CONCODRAFT_6264</name>
</gene>
<accession>A0A137P7W3</accession>
<comment type="similarity">
    <text evidence="4">Belongs to the HSF family.</text>
</comment>
<evidence type="ECO:0000313" key="7">
    <source>
        <dbReference type="EMBL" id="KXN71096.1"/>
    </source>
</evidence>
<dbReference type="SUPFAM" id="SSF46785">
    <property type="entry name" value="Winged helix' DNA-binding domain"/>
    <property type="match status" value="1"/>
</dbReference>
<dbReference type="Proteomes" id="UP000070444">
    <property type="component" value="Unassembled WGS sequence"/>
</dbReference>
<proteinExistence type="inferred from homology"/>
<reference evidence="7 8" key="1">
    <citation type="journal article" date="2015" name="Genome Biol. Evol.">
        <title>Phylogenomic analyses indicate that early fungi evolved digesting cell walls of algal ancestors of land plants.</title>
        <authorList>
            <person name="Chang Y."/>
            <person name="Wang S."/>
            <person name="Sekimoto S."/>
            <person name="Aerts A.L."/>
            <person name="Choi C."/>
            <person name="Clum A."/>
            <person name="LaButti K.M."/>
            <person name="Lindquist E.A."/>
            <person name="Yee Ngan C."/>
            <person name="Ohm R.A."/>
            <person name="Salamov A.A."/>
            <person name="Grigoriev I.V."/>
            <person name="Spatafora J.W."/>
            <person name="Berbee M.L."/>
        </authorList>
    </citation>
    <scope>NUCLEOTIDE SEQUENCE [LARGE SCALE GENOMIC DNA]</scope>
    <source>
        <strain evidence="7 8">NRRL 28638</strain>
    </source>
</reference>
<dbReference type="GO" id="GO:0003700">
    <property type="term" value="F:DNA-binding transcription factor activity"/>
    <property type="evidence" value="ECO:0007669"/>
    <property type="project" value="InterPro"/>
</dbReference>
<evidence type="ECO:0000256" key="2">
    <source>
        <dbReference type="ARBA" id="ARBA00023125"/>
    </source>
</evidence>
<dbReference type="Gene3D" id="1.10.10.10">
    <property type="entry name" value="Winged helix-like DNA-binding domain superfamily/Winged helix DNA-binding domain"/>
    <property type="match status" value="1"/>
</dbReference>
<dbReference type="AlphaFoldDB" id="A0A137P7W3"/>
<dbReference type="InterPro" id="IPR000232">
    <property type="entry name" value="HSF_DNA-bd"/>
</dbReference>